<reference evidence="2 3" key="1">
    <citation type="submission" date="2018-02" db="EMBL/GenBank/DDBJ databases">
        <title>Subsurface microbial communities from deep shales in Ohio and West Virginia, USA.</title>
        <authorList>
            <person name="Wrighton K."/>
        </authorList>
    </citation>
    <scope>NUCLEOTIDE SEQUENCE [LARGE SCALE GENOMIC DNA]</scope>
    <source>
        <strain evidence="2 3">OWC-G53F</strain>
    </source>
</reference>
<comment type="caution">
    <text evidence="2">The sequence shown here is derived from an EMBL/GenBank/DDBJ whole genome shotgun (WGS) entry which is preliminary data.</text>
</comment>
<dbReference type="RefSeq" id="WP_104423457.1">
    <property type="nucleotide sequence ID" value="NZ_PTIY01000005.1"/>
</dbReference>
<keyword evidence="3" id="KW-1185">Reference proteome</keyword>
<evidence type="ECO:0000313" key="3">
    <source>
        <dbReference type="Proteomes" id="UP000238071"/>
    </source>
</evidence>
<sequence>MKAAYLLNRSKSKSLTAQIKDAERQVLDRQQKIGIRTTILIRKIHQQMTAPATLLLAGGIGFIIGELTKPRTSKVRGTINKLEATETTPLKIALNLVTSARTLYTALPLAWIIKSYFQPGVAGQAPEYQSHPMAASKATGVRRRSRQ</sequence>
<proteinExistence type="predicted"/>
<dbReference type="AlphaFoldDB" id="A0A2S6H3K9"/>
<evidence type="ECO:0000256" key="1">
    <source>
        <dbReference type="SAM" id="MobiDB-lite"/>
    </source>
</evidence>
<dbReference type="EMBL" id="PTIY01000005">
    <property type="protein sequence ID" value="PPK72082.1"/>
    <property type="molecule type" value="Genomic_DNA"/>
</dbReference>
<gene>
    <name evidence="2" type="ORF">B0F88_105194</name>
</gene>
<protein>
    <submittedName>
        <fullName evidence="2">Uncharacterized protein</fullName>
    </submittedName>
</protein>
<feature type="region of interest" description="Disordered" evidence="1">
    <location>
        <begin position="124"/>
        <end position="147"/>
    </location>
</feature>
<dbReference type="OrthoDB" id="5572457at2"/>
<name>A0A2S6H3K9_9GAMM</name>
<accession>A0A2S6H3K9</accession>
<organism evidence="2 3">
    <name type="scientific">Methylobacter tundripaludum</name>
    <dbReference type="NCBI Taxonomy" id="173365"/>
    <lineage>
        <taxon>Bacteria</taxon>
        <taxon>Pseudomonadati</taxon>
        <taxon>Pseudomonadota</taxon>
        <taxon>Gammaproteobacteria</taxon>
        <taxon>Methylococcales</taxon>
        <taxon>Methylococcaceae</taxon>
        <taxon>Methylobacter</taxon>
    </lineage>
</organism>
<evidence type="ECO:0000313" key="2">
    <source>
        <dbReference type="EMBL" id="PPK72082.1"/>
    </source>
</evidence>
<dbReference type="Proteomes" id="UP000238071">
    <property type="component" value="Unassembled WGS sequence"/>
</dbReference>